<evidence type="ECO:0000256" key="9">
    <source>
        <dbReference type="ARBA" id="ARBA00022917"/>
    </source>
</evidence>
<dbReference type="GO" id="GO:0006437">
    <property type="term" value="P:tyrosyl-tRNA aminoacylation"/>
    <property type="evidence" value="ECO:0007669"/>
    <property type="project" value="TreeGrafter"/>
</dbReference>
<sequence length="402" mass="45441">MSISPLHGGLVFQEDLQKPKGGAGVAPATTQKVGGLELNQRDINEFFNPKVSDLPFEDRVQLCLSVGEEVIQESELRQLLASKPLFNCYDGFEPSGRMHIAQGIMKAINVNKITRAGGIFIFWVADWFALLNNKMGGDLEKIQTVGRYFVEVWKAAGMELGNVKFLWAAEEINKRPDEYWQTVIDISRKNNLSRIKRCAQIMGRAEGDDVPAAQVLYPCMQCADIFFLKADICQLGMDQRKVNMLAREYCDAIGQKEKPIIISHHMLSGLKEGQAKMSKSDPDSAIFMEDKEEDVKRKIKKAYCPEKIVEGNPILDYAKSIIFEKWGSFTVKRDAKNGGDVHYPAYADLERDFVQGHLHPGDLKANVADAINKLLMPVREHFESDPYARKLLEQIKQWQVTK</sequence>
<keyword evidence="10 13" id="KW-0030">Aminoacyl-tRNA synthetase</keyword>
<dbReference type="OrthoDB" id="197206at2759"/>
<dbReference type="Pfam" id="PF00579">
    <property type="entry name" value="tRNA-synt_1b"/>
    <property type="match status" value="1"/>
</dbReference>
<keyword evidence="6 13" id="KW-0436">Ligase</keyword>
<comment type="caution">
    <text evidence="14">The sequence shown here is derived from an EMBL/GenBank/DDBJ whole genome shotgun (WGS) entry which is preliminary data.</text>
</comment>
<accession>A0A8J8P058</accession>
<evidence type="ECO:0000256" key="4">
    <source>
        <dbReference type="ARBA" id="ARBA00013160"/>
    </source>
</evidence>
<evidence type="ECO:0000256" key="7">
    <source>
        <dbReference type="ARBA" id="ARBA00022741"/>
    </source>
</evidence>
<evidence type="ECO:0000256" key="2">
    <source>
        <dbReference type="ARBA" id="ARBA00004514"/>
    </source>
</evidence>
<evidence type="ECO:0000256" key="11">
    <source>
        <dbReference type="ARBA" id="ARBA00033323"/>
    </source>
</evidence>
<evidence type="ECO:0000256" key="13">
    <source>
        <dbReference type="RuleBase" id="RU363036"/>
    </source>
</evidence>
<dbReference type="InterPro" id="IPR014729">
    <property type="entry name" value="Rossmann-like_a/b/a_fold"/>
</dbReference>
<protein>
    <recommendedName>
        <fullName evidence="4">tyrosine--tRNA ligase</fullName>
        <ecNumber evidence="4">6.1.1.1</ecNumber>
    </recommendedName>
    <alternativeName>
        <fullName evidence="11">Tyrosyl-tRNA synthetase</fullName>
    </alternativeName>
</protein>
<dbReference type="NCBIfam" id="NF006330">
    <property type="entry name" value="PRK08560.1"/>
    <property type="match status" value="1"/>
</dbReference>
<name>A0A8J8P058_HALGN</name>
<evidence type="ECO:0000256" key="6">
    <source>
        <dbReference type="ARBA" id="ARBA00022598"/>
    </source>
</evidence>
<dbReference type="AlphaFoldDB" id="A0A8J8P058"/>
<dbReference type="InterPro" id="IPR023617">
    <property type="entry name" value="Tyr-tRNA-ligase_arc/euk-type"/>
</dbReference>
<dbReference type="EMBL" id="RRYP01004000">
    <property type="protein sequence ID" value="TNV83261.1"/>
    <property type="molecule type" value="Genomic_DNA"/>
</dbReference>
<comment type="catalytic activity">
    <reaction evidence="12">
        <text>tRNA(Tyr) + L-tyrosine + ATP = L-tyrosyl-tRNA(Tyr) + AMP + diphosphate + H(+)</text>
        <dbReference type="Rhea" id="RHEA:10220"/>
        <dbReference type="Rhea" id="RHEA-COMP:9706"/>
        <dbReference type="Rhea" id="RHEA-COMP:9707"/>
        <dbReference type="ChEBI" id="CHEBI:15378"/>
        <dbReference type="ChEBI" id="CHEBI:30616"/>
        <dbReference type="ChEBI" id="CHEBI:33019"/>
        <dbReference type="ChEBI" id="CHEBI:58315"/>
        <dbReference type="ChEBI" id="CHEBI:78442"/>
        <dbReference type="ChEBI" id="CHEBI:78536"/>
        <dbReference type="ChEBI" id="CHEBI:456215"/>
        <dbReference type="EC" id="6.1.1.1"/>
    </reaction>
</comment>
<dbReference type="GO" id="GO:0005829">
    <property type="term" value="C:cytosol"/>
    <property type="evidence" value="ECO:0007669"/>
    <property type="project" value="UniProtKB-SubCell"/>
</dbReference>
<dbReference type="InterPro" id="IPR002305">
    <property type="entry name" value="aa-tRNA-synth_Ic"/>
</dbReference>
<keyword evidence="15" id="KW-1185">Reference proteome</keyword>
<dbReference type="PANTHER" id="PTHR46264">
    <property type="entry name" value="TYROSINE-TRNA LIGASE"/>
    <property type="match status" value="1"/>
</dbReference>
<comment type="similarity">
    <text evidence="3 13">Belongs to the class-I aminoacyl-tRNA synthetase family.</text>
</comment>
<comment type="subcellular location">
    <subcellularLocation>
        <location evidence="2">Cytoplasm</location>
        <location evidence="2">Cytosol</location>
    </subcellularLocation>
</comment>
<dbReference type="GO" id="GO:0005524">
    <property type="term" value="F:ATP binding"/>
    <property type="evidence" value="ECO:0007669"/>
    <property type="project" value="UniProtKB-KW"/>
</dbReference>
<dbReference type="SUPFAM" id="SSF52374">
    <property type="entry name" value="Nucleotidylyl transferase"/>
    <property type="match status" value="1"/>
</dbReference>
<keyword evidence="7 13" id="KW-0547">Nucleotide-binding</keyword>
<dbReference type="PANTHER" id="PTHR46264:SF4">
    <property type="entry name" value="TYROSINE--TRNA LIGASE, CYTOPLASMIC"/>
    <property type="match status" value="1"/>
</dbReference>
<evidence type="ECO:0000313" key="15">
    <source>
        <dbReference type="Proteomes" id="UP000785679"/>
    </source>
</evidence>
<evidence type="ECO:0000256" key="12">
    <source>
        <dbReference type="ARBA" id="ARBA00048248"/>
    </source>
</evidence>
<dbReference type="PIRSF" id="PIRSF006588">
    <property type="entry name" value="TyrRS_arch_euk"/>
    <property type="match status" value="1"/>
</dbReference>
<evidence type="ECO:0000313" key="14">
    <source>
        <dbReference type="EMBL" id="TNV83261.1"/>
    </source>
</evidence>
<dbReference type="Gene3D" id="3.40.50.620">
    <property type="entry name" value="HUPs"/>
    <property type="match status" value="2"/>
</dbReference>
<keyword evidence="5" id="KW-0963">Cytoplasm</keyword>
<dbReference type="Proteomes" id="UP000785679">
    <property type="component" value="Unassembled WGS sequence"/>
</dbReference>
<evidence type="ECO:0000256" key="8">
    <source>
        <dbReference type="ARBA" id="ARBA00022840"/>
    </source>
</evidence>
<comment type="function">
    <text evidence="1">Catalyzes the attachment of tyrosine to tRNA(Tyr) in a two-step reaction: tyrosine is first activated by ATP to form Tyr-AMP and then transferred to the acceptor end of tRNA(Tyr).</text>
</comment>
<dbReference type="EC" id="6.1.1.1" evidence="4"/>
<evidence type="ECO:0000256" key="5">
    <source>
        <dbReference type="ARBA" id="ARBA00022490"/>
    </source>
</evidence>
<keyword evidence="9 13" id="KW-0648">Protein biosynthesis</keyword>
<reference evidence="14" key="1">
    <citation type="submission" date="2019-06" db="EMBL/GenBank/DDBJ databases">
        <authorList>
            <person name="Zheng W."/>
        </authorList>
    </citation>
    <scope>NUCLEOTIDE SEQUENCE</scope>
    <source>
        <strain evidence="14">QDHG01</strain>
    </source>
</reference>
<gene>
    <name evidence="14" type="ORF">FGO68_gene13194</name>
</gene>
<organism evidence="14 15">
    <name type="scientific">Halteria grandinella</name>
    <dbReference type="NCBI Taxonomy" id="5974"/>
    <lineage>
        <taxon>Eukaryota</taxon>
        <taxon>Sar</taxon>
        <taxon>Alveolata</taxon>
        <taxon>Ciliophora</taxon>
        <taxon>Intramacronucleata</taxon>
        <taxon>Spirotrichea</taxon>
        <taxon>Stichotrichia</taxon>
        <taxon>Sporadotrichida</taxon>
        <taxon>Halteriidae</taxon>
        <taxon>Halteria</taxon>
    </lineage>
</organism>
<evidence type="ECO:0000256" key="3">
    <source>
        <dbReference type="ARBA" id="ARBA00005594"/>
    </source>
</evidence>
<dbReference type="FunFam" id="3.40.50.620:FF:000103">
    <property type="entry name" value="tyrosine--tRNA ligase 1, cytoplasmic"/>
    <property type="match status" value="1"/>
</dbReference>
<dbReference type="GO" id="GO:0004831">
    <property type="term" value="F:tyrosine-tRNA ligase activity"/>
    <property type="evidence" value="ECO:0007669"/>
    <property type="project" value="UniProtKB-EC"/>
</dbReference>
<dbReference type="FunFam" id="3.40.50.620:FF:000085">
    <property type="entry name" value="Tyrosine--tRNA ligase 1 cytoplasmic"/>
    <property type="match status" value="1"/>
</dbReference>
<proteinExistence type="inferred from homology"/>
<evidence type="ECO:0000256" key="10">
    <source>
        <dbReference type="ARBA" id="ARBA00023146"/>
    </source>
</evidence>
<dbReference type="InterPro" id="IPR050489">
    <property type="entry name" value="Tyr-tRNA_synthase"/>
</dbReference>
<keyword evidence="8 13" id="KW-0067">ATP-binding</keyword>
<evidence type="ECO:0000256" key="1">
    <source>
        <dbReference type="ARBA" id="ARBA00002025"/>
    </source>
</evidence>